<protein>
    <submittedName>
        <fullName evidence="7">Cytochrome c oxidase assembly protein</fullName>
    </submittedName>
</protein>
<sequence length="260" mass="27420">MTHHDPASVTGLLLLGSALALPLLCYRLAVGEANRRHGHWPGRRSGCWAAGLATLGLGVAGTGLLSEHGFVPHMVSHLLVGMVAPLLLALAAPVSLALRALPVARARTLVRVLRSAPLRTLGHPVTAAVINAGGLWLLYATPLYSAVGNHPLLHVHLLAAGYLFAAAILGTHPRPAGFPLRAAVLVGYLAAHDILAKYLYGHPPAGVPTADAELGAQLMYYGGDAVDLVLIVLLCRAWFRTLARREQRAQQVPERAQSPS</sequence>
<dbReference type="Pfam" id="PF09678">
    <property type="entry name" value="Caa3_CtaG"/>
    <property type="match status" value="1"/>
</dbReference>
<gene>
    <name evidence="7" type="ORF">GCM10020369_18490</name>
</gene>
<feature type="transmembrane region" description="Helical" evidence="6">
    <location>
        <begin position="6"/>
        <end position="26"/>
    </location>
</feature>
<evidence type="ECO:0000256" key="2">
    <source>
        <dbReference type="ARBA" id="ARBA00022475"/>
    </source>
</evidence>
<name>A0ABP6SUG3_9ACTN</name>
<keyword evidence="2" id="KW-1003">Cell membrane</keyword>
<evidence type="ECO:0000313" key="7">
    <source>
        <dbReference type="EMBL" id="GAA3385346.1"/>
    </source>
</evidence>
<evidence type="ECO:0000256" key="5">
    <source>
        <dbReference type="ARBA" id="ARBA00023136"/>
    </source>
</evidence>
<reference evidence="8" key="1">
    <citation type="journal article" date="2019" name="Int. J. Syst. Evol. Microbiol.">
        <title>The Global Catalogue of Microorganisms (GCM) 10K type strain sequencing project: providing services to taxonomists for standard genome sequencing and annotation.</title>
        <authorList>
            <consortium name="The Broad Institute Genomics Platform"/>
            <consortium name="The Broad Institute Genome Sequencing Center for Infectious Disease"/>
            <person name="Wu L."/>
            <person name="Ma J."/>
        </authorList>
    </citation>
    <scope>NUCLEOTIDE SEQUENCE [LARGE SCALE GENOMIC DNA]</scope>
    <source>
        <strain evidence="8">JCM 9458</strain>
    </source>
</reference>
<evidence type="ECO:0000256" key="1">
    <source>
        <dbReference type="ARBA" id="ARBA00004651"/>
    </source>
</evidence>
<evidence type="ECO:0000256" key="6">
    <source>
        <dbReference type="SAM" id="Phobius"/>
    </source>
</evidence>
<evidence type="ECO:0000256" key="3">
    <source>
        <dbReference type="ARBA" id="ARBA00022692"/>
    </source>
</evidence>
<dbReference type="EMBL" id="BAAAYN010000011">
    <property type="protein sequence ID" value="GAA3385346.1"/>
    <property type="molecule type" value="Genomic_DNA"/>
</dbReference>
<proteinExistence type="predicted"/>
<dbReference type="Proteomes" id="UP001501676">
    <property type="component" value="Unassembled WGS sequence"/>
</dbReference>
<keyword evidence="5 6" id="KW-0472">Membrane</keyword>
<comment type="caution">
    <text evidence="7">The sequence shown here is derived from an EMBL/GenBank/DDBJ whole genome shotgun (WGS) entry which is preliminary data.</text>
</comment>
<organism evidence="7 8">
    <name type="scientific">Cryptosporangium minutisporangium</name>
    <dbReference type="NCBI Taxonomy" id="113569"/>
    <lineage>
        <taxon>Bacteria</taxon>
        <taxon>Bacillati</taxon>
        <taxon>Actinomycetota</taxon>
        <taxon>Actinomycetes</taxon>
        <taxon>Cryptosporangiales</taxon>
        <taxon>Cryptosporangiaceae</taxon>
        <taxon>Cryptosporangium</taxon>
    </lineage>
</organism>
<keyword evidence="8" id="KW-1185">Reference proteome</keyword>
<dbReference type="InterPro" id="IPR019108">
    <property type="entry name" value="Caa3_assmbl_CtaG-rel"/>
</dbReference>
<feature type="transmembrane region" description="Helical" evidence="6">
    <location>
        <begin position="78"/>
        <end position="101"/>
    </location>
</feature>
<feature type="transmembrane region" description="Helical" evidence="6">
    <location>
        <begin position="220"/>
        <end position="239"/>
    </location>
</feature>
<feature type="transmembrane region" description="Helical" evidence="6">
    <location>
        <begin position="121"/>
        <end position="139"/>
    </location>
</feature>
<evidence type="ECO:0000313" key="8">
    <source>
        <dbReference type="Proteomes" id="UP001501676"/>
    </source>
</evidence>
<feature type="transmembrane region" description="Helical" evidence="6">
    <location>
        <begin position="151"/>
        <end position="170"/>
    </location>
</feature>
<keyword evidence="3 6" id="KW-0812">Transmembrane</keyword>
<keyword evidence="4 6" id="KW-1133">Transmembrane helix</keyword>
<dbReference type="RefSeq" id="WP_345727586.1">
    <property type="nucleotide sequence ID" value="NZ_BAAAYN010000011.1"/>
</dbReference>
<accession>A0ABP6SUG3</accession>
<comment type="subcellular location">
    <subcellularLocation>
        <location evidence="1">Cell membrane</location>
        <topology evidence="1">Multi-pass membrane protein</topology>
    </subcellularLocation>
</comment>
<evidence type="ECO:0000256" key="4">
    <source>
        <dbReference type="ARBA" id="ARBA00022989"/>
    </source>
</evidence>
<feature type="transmembrane region" description="Helical" evidence="6">
    <location>
        <begin position="182"/>
        <end position="200"/>
    </location>
</feature>
<feature type="transmembrane region" description="Helical" evidence="6">
    <location>
        <begin position="47"/>
        <end position="66"/>
    </location>
</feature>